<proteinExistence type="predicted"/>
<keyword evidence="1" id="KW-1133">Transmembrane helix</keyword>
<comment type="caution">
    <text evidence="2">The sequence shown here is derived from an EMBL/GenBank/DDBJ whole genome shotgun (WGS) entry which is preliminary data.</text>
</comment>
<name>A0ABX0J6X2_9BACL</name>
<evidence type="ECO:0000313" key="3">
    <source>
        <dbReference type="Proteomes" id="UP001165962"/>
    </source>
</evidence>
<keyword evidence="1" id="KW-0472">Membrane</keyword>
<feature type="transmembrane region" description="Helical" evidence="1">
    <location>
        <begin position="18"/>
        <end position="37"/>
    </location>
</feature>
<feature type="transmembrane region" description="Helical" evidence="1">
    <location>
        <begin position="157"/>
        <end position="183"/>
    </location>
</feature>
<feature type="transmembrane region" description="Helical" evidence="1">
    <location>
        <begin position="300"/>
        <end position="320"/>
    </location>
</feature>
<dbReference type="EMBL" id="JAAOIW010000007">
    <property type="protein sequence ID" value="NHN32105.1"/>
    <property type="molecule type" value="Genomic_DNA"/>
</dbReference>
<evidence type="ECO:0000256" key="1">
    <source>
        <dbReference type="SAM" id="Phobius"/>
    </source>
</evidence>
<dbReference type="Pfam" id="PF12679">
    <property type="entry name" value="ABC2_membrane_2"/>
    <property type="match status" value="1"/>
</dbReference>
<protein>
    <submittedName>
        <fullName evidence="2">ABC transporter permease</fullName>
    </submittedName>
</protein>
<organism evidence="2 3">
    <name type="scientific">Paenibacillus agricola</name>
    <dbReference type="NCBI Taxonomy" id="2716264"/>
    <lineage>
        <taxon>Bacteria</taxon>
        <taxon>Bacillati</taxon>
        <taxon>Bacillota</taxon>
        <taxon>Bacilli</taxon>
        <taxon>Bacillales</taxon>
        <taxon>Paenibacillaceae</taxon>
        <taxon>Paenibacillus</taxon>
    </lineage>
</organism>
<keyword evidence="3" id="KW-1185">Reference proteome</keyword>
<dbReference type="PANTHER" id="PTHR37305:SF2">
    <property type="entry name" value="BACITRACIN TRANSPORT PERMEASE PROTEIN BCRB"/>
    <property type="match status" value="1"/>
</dbReference>
<accession>A0ABX0J6X2</accession>
<dbReference type="RefSeq" id="WP_166152387.1">
    <property type="nucleotide sequence ID" value="NZ_JAAOIW010000007.1"/>
</dbReference>
<feature type="transmembrane region" description="Helical" evidence="1">
    <location>
        <begin position="216"/>
        <end position="241"/>
    </location>
</feature>
<dbReference type="PANTHER" id="PTHR37305">
    <property type="entry name" value="INTEGRAL MEMBRANE PROTEIN-RELATED"/>
    <property type="match status" value="1"/>
</dbReference>
<sequence length="326" mass="36306">MINLVYNEMVKLSGKKRLLVIAVILGVLISVFTYAQYRQAEEGRKRYGDVNWRVALEQRIASWQNRLTNSRTPEATRKELAIRINQQKYYLDYDVNPAEPGAPTFVRGFVKSGINLLLPLMMMIIAADLVSSEHSGGTMKVLLTHAVRRWRILLSKYLALLLSASMIITLFGMLSVVISGLVFGFQGWTTPVITGFTVRGGQLDATGMHLVPQWQFILMALGLAWFVSVVVATITFMFSVLVRSTAAVMGIMLACLIAGTILSSMVASWESAKYLFMVNLQLINYLEDAAPPIEGMSLSFSMLVLLVWGVAALVISFISFTRRDVY</sequence>
<evidence type="ECO:0000313" key="2">
    <source>
        <dbReference type="EMBL" id="NHN32105.1"/>
    </source>
</evidence>
<keyword evidence="1" id="KW-0812">Transmembrane</keyword>
<dbReference type="Proteomes" id="UP001165962">
    <property type="component" value="Unassembled WGS sequence"/>
</dbReference>
<gene>
    <name evidence="2" type="ORF">G9U52_19895</name>
</gene>
<reference evidence="2" key="1">
    <citation type="submission" date="2020-03" db="EMBL/GenBank/DDBJ databases">
        <title>Draft sequencing of Paenibacilllus sp. S3N08.</title>
        <authorList>
            <person name="Kim D.-U."/>
        </authorList>
    </citation>
    <scope>NUCLEOTIDE SEQUENCE</scope>
    <source>
        <strain evidence="2">S3N08</strain>
    </source>
</reference>
<feature type="transmembrane region" description="Helical" evidence="1">
    <location>
        <begin position="248"/>
        <end position="269"/>
    </location>
</feature>